<proteinExistence type="predicted"/>
<evidence type="ECO:0008006" key="2">
    <source>
        <dbReference type="Google" id="ProtNLM"/>
    </source>
</evidence>
<evidence type="ECO:0000313" key="1">
    <source>
        <dbReference type="EMBL" id="DAD69857.1"/>
    </source>
</evidence>
<sequence>MSGRMCWRGCCSRQMNCSMRFRVIRGRYRLHRLMRCAEEYLKHSSEIGVHPYSTRKICNPTPFKVSRYSGKDEVMPEEIVLIQSVVVVRDKDGWWYHPDIPDFGGGEDPAPYIAWTKEQGLELKGWHSGDEIYDLPDEDAACTAWNPESPGPEWFLMGIFDTDDGPYVQWARRVTP</sequence>
<protein>
    <recommendedName>
        <fullName evidence="2">DUF551 domain-containing protein</fullName>
    </recommendedName>
</protein>
<dbReference type="EMBL" id="BK015857">
    <property type="protein sequence ID" value="DAD69857.1"/>
    <property type="molecule type" value="Genomic_DNA"/>
</dbReference>
<name>A0A8S5LIY8_9CAUD</name>
<accession>A0A8S5LIY8</accession>
<organism evidence="1">
    <name type="scientific">Siphoviridae sp. ctGO42</name>
    <dbReference type="NCBI Taxonomy" id="2827566"/>
    <lineage>
        <taxon>Viruses</taxon>
        <taxon>Duplodnaviria</taxon>
        <taxon>Heunggongvirae</taxon>
        <taxon>Uroviricota</taxon>
        <taxon>Caudoviricetes</taxon>
    </lineage>
</organism>
<reference evidence="1" key="1">
    <citation type="journal article" date="2021" name="Proc. Natl. Acad. Sci. U.S.A.">
        <title>A Catalog of Tens of Thousands of Viruses from Human Metagenomes Reveals Hidden Associations with Chronic Diseases.</title>
        <authorList>
            <person name="Tisza M.J."/>
            <person name="Buck C.B."/>
        </authorList>
    </citation>
    <scope>NUCLEOTIDE SEQUENCE</scope>
    <source>
        <strain evidence="1">CtGO42</strain>
    </source>
</reference>